<evidence type="ECO:0000256" key="5">
    <source>
        <dbReference type="ARBA" id="ARBA00022989"/>
    </source>
</evidence>
<organism evidence="9 10">
    <name type="scientific">Kocuria tytonis</name>
    <dbReference type="NCBI Taxonomy" id="2054280"/>
    <lineage>
        <taxon>Bacteria</taxon>
        <taxon>Bacillati</taxon>
        <taxon>Actinomycetota</taxon>
        <taxon>Actinomycetes</taxon>
        <taxon>Micrococcales</taxon>
        <taxon>Micrococcaceae</taxon>
        <taxon>Kocuria</taxon>
    </lineage>
</organism>
<dbReference type="PANTHER" id="PTHR30561:SF1">
    <property type="entry name" value="MULTIDRUG TRANSPORTER EMRE"/>
    <property type="match status" value="1"/>
</dbReference>
<keyword evidence="4 7" id="KW-0812">Transmembrane</keyword>
<evidence type="ECO:0000256" key="4">
    <source>
        <dbReference type="ARBA" id="ARBA00022692"/>
    </source>
</evidence>
<evidence type="ECO:0000313" key="9">
    <source>
        <dbReference type="EMBL" id="RKQ35301.1"/>
    </source>
</evidence>
<proteinExistence type="inferred from homology"/>
<evidence type="ECO:0000313" key="10">
    <source>
        <dbReference type="Proteomes" id="UP000249516"/>
    </source>
</evidence>
<protein>
    <submittedName>
        <fullName evidence="9">QacE family quaternary ammonium compound efflux SMR transporter</fullName>
    </submittedName>
</protein>
<dbReference type="Gene3D" id="1.10.3730.20">
    <property type="match status" value="1"/>
</dbReference>
<keyword evidence="10" id="KW-1185">Reference proteome</keyword>
<keyword evidence="6 8" id="KW-0472">Membrane</keyword>
<feature type="transmembrane region" description="Helical" evidence="8">
    <location>
        <begin position="87"/>
        <end position="103"/>
    </location>
</feature>
<dbReference type="AlphaFoldDB" id="A0A495A661"/>
<feature type="transmembrane region" description="Helical" evidence="8">
    <location>
        <begin position="32"/>
        <end position="53"/>
    </location>
</feature>
<dbReference type="InterPro" id="IPR037185">
    <property type="entry name" value="EmrE-like"/>
</dbReference>
<evidence type="ECO:0000256" key="8">
    <source>
        <dbReference type="SAM" id="Phobius"/>
    </source>
</evidence>
<gene>
    <name evidence="9" type="ORF">C1C97_008715</name>
</gene>
<dbReference type="RefSeq" id="WP_110920838.1">
    <property type="nucleotide sequence ID" value="NZ_PNJG02000002.1"/>
</dbReference>
<dbReference type="InterPro" id="IPR000390">
    <property type="entry name" value="Small_drug/metabolite_transptr"/>
</dbReference>
<evidence type="ECO:0000256" key="6">
    <source>
        <dbReference type="ARBA" id="ARBA00023136"/>
    </source>
</evidence>
<comment type="similarity">
    <text evidence="7">Belongs to the drug/metabolite transporter (DMT) superfamily. Small multidrug resistance (SMR) (TC 2.A.7.1) family.</text>
</comment>
<dbReference type="Proteomes" id="UP000249516">
    <property type="component" value="Unassembled WGS sequence"/>
</dbReference>
<dbReference type="PANTHER" id="PTHR30561">
    <property type="entry name" value="SMR FAMILY PROTON-DEPENDENT DRUG EFFLUX TRANSPORTER SUGE"/>
    <property type="match status" value="1"/>
</dbReference>
<evidence type="ECO:0000256" key="7">
    <source>
        <dbReference type="RuleBase" id="RU003942"/>
    </source>
</evidence>
<reference evidence="9 10" key="1">
    <citation type="submission" date="2018-10" db="EMBL/GenBank/DDBJ databases">
        <title>Kocuria tytouropygialis sp. nov., isolated from the uropygial gland of an American barn owl (Tyto furcata).</title>
        <authorList>
            <person name="Braun M.S."/>
            <person name="Wang E."/>
            <person name="Zimmermann S."/>
            <person name="Wagner H."/>
            <person name="Wink M."/>
        </authorList>
    </citation>
    <scope>NUCLEOTIDE SEQUENCE [LARGE SCALE GENOMIC DNA]</scope>
    <source>
        <strain evidence="9 10">442</strain>
    </source>
</reference>
<dbReference type="GO" id="GO:0022857">
    <property type="term" value="F:transmembrane transporter activity"/>
    <property type="evidence" value="ECO:0007669"/>
    <property type="project" value="InterPro"/>
</dbReference>
<dbReference type="EMBL" id="PNJG02000002">
    <property type="protein sequence ID" value="RKQ35301.1"/>
    <property type="molecule type" value="Genomic_DNA"/>
</dbReference>
<comment type="subcellular location">
    <subcellularLocation>
        <location evidence="1 7">Cell membrane</location>
        <topology evidence="1 7">Multi-pass membrane protein</topology>
    </subcellularLocation>
</comment>
<feature type="transmembrane region" description="Helical" evidence="8">
    <location>
        <begin position="60"/>
        <end position="81"/>
    </location>
</feature>
<evidence type="ECO:0000256" key="1">
    <source>
        <dbReference type="ARBA" id="ARBA00004651"/>
    </source>
</evidence>
<dbReference type="GO" id="GO:0005886">
    <property type="term" value="C:plasma membrane"/>
    <property type="evidence" value="ECO:0007669"/>
    <property type="project" value="UniProtKB-SubCell"/>
</dbReference>
<keyword evidence="2" id="KW-0813">Transport</keyword>
<comment type="caution">
    <text evidence="9">The sequence shown here is derived from an EMBL/GenBank/DDBJ whole genome shotgun (WGS) entry which is preliminary data.</text>
</comment>
<keyword evidence="5 8" id="KW-1133">Transmembrane helix</keyword>
<dbReference type="InterPro" id="IPR045324">
    <property type="entry name" value="Small_multidrug_res"/>
</dbReference>
<evidence type="ECO:0000256" key="2">
    <source>
        <dbReference type="ARBA" id="ARBA00022448"/>
    </source>
</evidence>
<dbReference type="Pfam" id="PF00893">
    <property type="entry name" value="Multi_Drug_Res"/>
    <property type="match status" value="1"/>
</dbReference>
<dbReference type="OrthoDB" id="3175079at2"/>
<dbReference type="SUPFAM" id="SSF103481">
    <property type="entry name" value="Multidrug resistance efflux transporter EmrE"/>
    <property type="match status" value="1"/>
</dbReference>
<evidence type="ECO:0000256" key="3">
    <source>
        <dbReference type="ARBA" id="ARBA00022475"/>
    </source>
</evidence>
<name>A0A495A661_9MICC</name>
<keyword evidence="3" id="KW-1003">Cell membrane</keyword>
<sequence>MTAVSYVLLAVAIVCEVGGTVALRMVSAGSRLWWFGVAAGYLVAFTLLGVVLAQGMALGVAYGIWAATGVALTALISRVFFKEPLTWVMALGLALIVGGVLLIETGA</sequence>
<accession>A0A495A661</accession>